<keyword evidence="7" id="KW-0406">Ion transport</keyword>
<proteinExistence type="predicted"/>
<evidence type="ECO:0000256" key="4">
    <source>
        <dbReference type="ARBA" id="ARBA00022741"/>
    </source>
</evidence>
<keyword evidence="5 10" id="KW-0067">ATP-binding</keyword>
<dbReference type="GO" id="GO:0005524">
    <property type="term" value="F:ATP binding"/>
    <property type="evidence" value="ECO:0007669"/>
    <property type="project" value="UniProtKB-KW"/>
</dbReference>
<dbReference type="InterPro" id="IPR017871">
    <property type="entry name" value="ABC_transporter-like_CS"/>
</dbReference>
<dbReference type="InterPro" id="IPR003439">
    <property type="entry name" value="ABC_transporter-like_ATP-bd"/>
</dbReference>
<feature type="domain" description="ABC transporter" evidence="9">
    <location>
        <begin position="8"/>
        <end position="240"/>
    </location>
</feature>
<evidence type="ECO:0000256" key="8">
    <source>
        <dbReference type="ARBA" id="ARBA00023136"/>
    </source>
</evidence>
<reference evidence="10 11" key="1">
    <citation type="submission" date="2018-12" db="EMBL/GenBank/DDBJ databases">
        <authorList>
            <person name="Yang Y."/>
        </authorList>
    </citation>
    <scope>NUCLEOTIDE SEQUENCE [LARGE SCALE GENOMIC DNA]</scope>
    <source>
        <strain evidence="10 11">L-25-5w-1</strain>
    </source>
</reference>
<dbReference type="InterPro" id="IPR050093">
    <property type="entry name" value="ABC_SmlMolc_Importer"/>
</dbReference>
<dbReference type="GO" id="GO:0016020">
    <property type="term" value="C:membrane"/>
    <property type="evidence" value="ECO:0007669"/>
    <property type="project" value="InterPro"/>
</dbReference>
<evidence type="ECO:0000256" key="1">
    <source>
        <dbReference type="ARBA" id="ARBA00022448"/>
    </source>
</evidence>
<evidence type="ECO:0000256" key="3">
    <source>
        <dbReference type="ARBA" id="ARBA00022496"/>
    </source>
</evidence>
<dbReference type="InterPro" id="IPR027417">
    <property type="entry name" value="P-loop_NTPase"/>
</dbReference>
<dbReference type="InterPro" id="IPR003593">
    <property type="entry name" value="AAA+_ATPase"/>
</dbReference>
<organism evidence="10 11">
    <name type="scientific">Azospirillum griseum</name>
    <dbReference type="NCBI Taxonomy" id="2496639"/>
    <lineage>
        <taxon>Bacteria</taxon>
        <taxon>Pseudomonadati</taxon>
        <taxon>Pseudomonadota</taxon>
        <taxon>Alphaproteobacteria</taxon>
        <taxon>Rhodospirillales</taxon>
        <taxon>Azospirillaceae</taxon>
        <taxon>Azospirillum</taxon>
    </lineage>
</organism>
<keyword evidence="3" id="KW-0410">Iron transport</keyword>
<dbReference type="OrthoDB" id="9802264at2"/>
<dbReference type="GO" id="GO:0015697">
    <property type="term" value="P:quaternary ammonium group transport"/>
    <property type="evidence" value="ECO:0007669"/>
    <property type="project" value="UniProtKB-ARBA"/>
</dbReference>
<dbReference type="PANTHER" id="PTHR42781:SF4">
    <property type="entry name" value="SPERMIDINE_PUTRESCINE IMPORT ATP-BINDING PROTEIN POTA"/>
    <property type="match status" value="1"/>
</dbReference>
<gene>
    <name evidence="10" type="ORF">EJ903_11030</name>
</gene>
<dbReference type="CDD" id="cd03259">
    <property type="entry name" value="ABC_Carb_Solutes_like"/>
    <property type="match status" value="1"/>
</dbReference>
<keyword evidence="2" id="KW-1003">Cell membrane</keyword>
<dbReference type="InterPro" id="IPR008995">
    <property type="entry name" value="Mo/tungstate-bd_C_term_dom"/>
</dbReference>
<evidence type="ECO:0000259" key="9">
    <source>
        <dbReference type="PROSITE" id="PS50893"/>
    </source>
</evidence>
<comment type="caution">
    <text evidence="10">The sequence shown here is derived from an EMBL/GenBank/DDBJ whole genome shotgun (WGS) entry which is preliminary data.</text>
</comment>
<dbReference type="SUPFAM" id="SSF52540">
    <property type="entry name" value="P-loop containing nucleoside triphosphate hydrolases"/>
    <property type="match status" value="1"/>
</dbReference>
<dbReference type="EMBL" id="RXMA01000008">
    <property type="protein sequence ID" value="RTR20640.1"/>
    <property type="molecule type" value="Genomic_DNA"/>
</dbReference>
<dbReference type="PROSITE" id="PS50893">
    <property type="entry name" value="ABC_TRANSPORTER_2"/>
    <property type="match status" value="1"/>
</dbReference>
<keyword evidence="4" id="KW-0547">Nucleotide-binding</keyword>
<keyword evidence="8" id="KW-0472">Membrane</keyword>
<dbReference type="SUPFAM" id="SSF50331">
    <property type="entry name" value="MOP-like"/>
    <property type="match status" value="1"/>
</dbReference>
<accession>A0A431VID1</accession>
<dbReference type="PROSITE" id="PS00211">
    <property type="entry name" value="ABC_TRANSPORTER_1"/>
    <property type="match status" value="1"/>
</dbReference>
<dbReference type="Gene3D" id="3.40.50.300">
    <property type="entry name" value="P-loop containing nucleotide triphosphate hydrolases"/>
    <property type="match status" value="1"/>
</dbReference>
<dbReference type="RefSeq" id="WP_126615076.1">
    <property type="nucleotide sequence ID" value="NZ_JBHUCY010000077.1"/>
</dbReference>
<dbReference type="GO" id="GO:0015408">
    <property type="term" value="F:ABC-type ferric iron transporter activity"/>
    <property type="evidence" value="ECO:0007669"/>
    <property type="project" value="InterPro"/>
</dbReference>
<dbReference type="PANTHER" id="PTHR42781">
    <property type="entry name" value="SPERMIDINE/PUTRESCINE IMPORT ATP-BINDING PROTEIN POTA"/>
    <property type="match status" value="1"/>
</dbReference>
<keyword evidence="6" id="KW-0408">Iron</keyword>
<keyword evidence="1" id="KW-0813">Transport</keyword>
<dbReference type="Proteomes" id="UP000277007">
    <property type="component" value="Unassembled WGS sequence"/>
</dbReference>
<dbReference type="Pfam" id="PF00005">
    <property type="entry name" value="ABC_tran"/>
    <property type="match status" value="1"/>
</dbReference>
<dbReference type="InterPro" id="IPR015853">
    <property type="entry name" value="ABC_transpr_FbpC"/>
</dbReference>
<evidence type="ECO:0000313" key="11">
    <source>
        <dbReference type="Proteomes" id="UP000277007"/>
    </source>
</evidence>
<dbReference type="FunFam" id="3.40.50.300:FF:000425">
    <property type="entry name" value="Probable ABC transporter, ATP-binding subunit"/>
    <property type="match status" value="1"/>
</dbReference>
<keyword evidence="11" id="KW-1185">Reference proteome</keyword>
<evidence type="ECO:0000313" key="10">
    <source>
        <dbReference type="EMBL" id="RTR20640.1"/>
    </source>
</evidence>
<protein>
    <submittedName>
        <fullName evidence="10">ABC transporter ATP-binding protein</fullName>
    </submittedName>
</protein>
<dbReference type="AlphaFoldDB" id="A0A431VID1"/>
<sequence length="369" mass="39354">MTAPTPSVVLTDIVHRYGAHRAVNGVSLAVESREILCVVGPSGCGKSTLLRLISGLETLQQGTIAVGGRVLAAPGQSLPPERRPVGMMFQDFALFPHMTVSGNIAFGQTDRPRAERQKRVAALLESMALTRYADAYPHTLSGGQQQRVALARALARDPQVLLLDEPFSALDEQLRRSVRDEVVRLIRATGIATIVVTHDPEEAMEIGSRVAVMDGGQLVQTDTPLALYRNPANSFVARLFGEINRFDATVENGQIVTPLGRFAAPDHRSGDRVEVACRIEDLALSPLNSHPDAVRVRVRHASFLGSSTRICLALPHGNGAGANGVGGNGSGDHPPGEIHARLPGHVDVRAGDELAARVDAGRVMLFPSA</sequence>
<evidence type="ECO:0000256" key="2">
    <source>
        <dbReference type="ARBA" id="ARBA00022475"/>
    </source>
</evidence>
<evidence type="ECO:0000256" key="7">
    <source>
        <dbReference type="ARBA" id="ARBA00023065"/>
    </source>
</evidence>
<dbReference type="SMART" id="SM00382">
    <property type="entry name" value="AAA"/>
    <property type="match status" value="1"/>
</dbReference>
<evidence type="ECO:0000256" key="5">
    <source>
        <dbReference type="ARBA" id="ARBA00022840"/>
    </source>
</evidence>
<dbReference type="GO" id="GO:0016887">
    <property type="term" value="F:ATP hydrolysis activity"/>
    <property type="evidence" value="ECO:0007669"/>
    <property type="project" value="InterPro"/>
</dbReference>
<evidence type="ECO:0000256" key="6">
    <source>
        <dbReference type="ARBA" id="ARBA00023004"/>
    </source>
</evidence>
<name>A0A431VID1_9PROT</name>